<comment type="caution">
    <text evidence="1">The sequence shown here is derived from an EMBL/GenBank/DDBJ whole genome shotgun (WGS) entry which is preliminary data.</text>
</comment>
<dbReference type="Pfam" id="PF13489">
    <property type="entry name" value="Methyltransf_23"/>
    <property type="match status" value="1"/>
</dbReference>
<dbReference type="Gene3D" id="3.40.50.150">
    <property type="entry name" value="Vaccinia Virus protein VP39"/>
    <property type="match status" value="1"/>
</dbReference>
<name>A0A1F4UPZ2_UNCKA</name>
<dbReference type="STRING" id="1802617.A2886_03055"/>
<evidence type="ECO:0008006" key="3">
    <source>
        <dbReference type="Google" id="ProtNLM"/>
    </source>
</evidence>
<gene>
    <name evidence="1" type="ORF">A2886_03055</name>
</gene>
<dbReference type="AlphaFoldDB" id="A0A1F4UPZ2"/>
<proteinExistence type="predicted"/>
<dbReference type="Proteomes" id="UP000176608">
    <property type="component" value="Unassembled WGS sequence"/>
</dbReference>
<sequence length="205" mass="23766">MADQYLKLLNSLDLSEVGSVLDCGFGDGYFLKFYQQHFPHLEIFGVDISKAAKSKVNFLDKSRLYTSDLATFSPKRKFGIVHSFDVVYHILKSEDYVKSLSNLASLSDKYVILHERFFQKPPLVSSKHVKMRRSEFTNQILNSKGFFLTGEIPTHFIAARLLTYRLNKFIPGFLYKVDRYISEKVHPSAQEFLASHYIRVYSRSE</sequence>
<reference evidence="1 2" key="1">
    <citation type="journal article" date="2016" name="Nat. Commun.">
        <title>Thousands of microbial genomes shed light on interconnected biogeochemical processes in an aquifer system.</title>
        <authorList>
            <person name="Anantharaman K."/>
            <person name="Brown C.T."/>
            <person name="Hug L.A."/>
            <person name="Sharon I."/>
            <person name="Castelle C.J."/>
            <person name="Probst A.J."/>
            <person name="Thomas B.C."/>
            <person name="Singh A."/>
            <person name="Wilkins M.J."/>
            <person name="Karaoz U."/>
            <person name="Brodie E.L."/>
            <person name="Williams K.H."/>
            <person name="Hubbard S.S."/>
            <person name="Banfield J.F."/>
        </authorList>
    </citation>
    <scope>NUCLEOTIDE SEQUENCE [LARGE SCALE GENOMIC DNA]</scope>
</reference>
<evidence type="ECO:0000313" key="2">
    <source>
        <dbReference type="Proteomes" id="UP000176608"/>
    </source>
</evidence>
<dbReference type="EMBL" id="MEVA01000017">
    <property type="protein sequence ID" value="OGC47037.1"/>
    <property type="molecule type" value="Genomic_DNA"/>
</dbReference>
<organism evidence="1 2">
    <name type="scientific">candidate division WWE3 bacterium RIFCSPHIGHO2_01_FULL_42_13</name>
    <dbReference type="NCBI Taxonomy" id="1802617"/>
    <lineage>
        <taxon>Bacteria</taxon>
        <taxon>Katanobacteria</taxon>
    </lineage>
</organism>
<dbReference type="SUPFAM" id="SSF53335">
    <property type="entry name" value="S-adenosyl-L-methionine-dependent methyltransferases"/>
    <property type="match status" value="1"/>
</dbReference>
<accession>A0A1F4UPZ2</accession>
<dbReference type="InterPro" id="IPR029063">
    <property type="entry name" value="SAM-dependent_MTases_sf"/>
</dbReference>
<protein>
    <recommendedName>
        <fullName evidence="3">Methyltransferase domain-containing protein</fullName>
    </recommendedName>
</protein>
<evidence type="ECO:0000313" key="1">
    <source>
        <dbReference type="EMBL" id="OGC47037.1"/>
    </source>
</evidence>